<feature type="short sequence motif" description="LR motif 1" evidence="14">
    <location>
        <begin position="126"/>
        <end position="144"/>
    </location>
</feature>
<dbReference type="InterPro" id="IPR051657">
    <property type="entry name" value="RNF168/RNF169_E3_ubiq-ligase"/>
</dbReference>
<dbReference type="HAMAP" id="MF_03066">
    <property type="entry name" value="RNF168"/>
    <property type="match status" value="1"/>
</dbReference>
<feature type="region of interest" description="Disordered" evidence="16">
    <location>
        <begin position="325"/>
        <end position="349"/>
    </location>
</feature>
<dbReference type="CDD" id="cd22265">
    <property type="entry name" value="UDM1_RNF168"/>
    <property type="match status" value="1"/>
</dbReference>
<dbReference type="GO" id="GO:0035861">
    <property type="term" value="C:site of double-strand break"/>
    <property type="evidence" value="ECO:0007669"/>
    <property type="project" value="TreeGrafter"/>
</dbReference>
<dbReference type="GO" id="GO:0006302">
    <property type="term" value="P:double-strand break repair"/>
    <property type="evidence" value="ECO:0007669"/>
    <property type="project" value="UniProtKB-UniRule"/>
</dbReference>
<comment type="pathway">
    <text evidence="14">Protein modification; protein ubiquitination.</text>
</comment>
<dbReference type="AlphaFoldDB" id="A0A0P7UG14"/>
<comment type="subcellular location">
    <subcellularLocation>
        <location evidence="14">Nucleus</location>
    </subcellularLocation>
    <text evidence="14">Localizes to double-strand breaks (DSBs) sites of DNA damage.</text>
</comment>
<dbReference type="GO" id="GO:0006325">
    <property type="term" value="P:chromatin organization"/>
    <property type="evidence" value="ECO:0007669"/>
    <property type="project" value="UniProtKB-KW"/>
</dbReference>
<dbReference type="InterPro" id="IPR013083">
    <property type="entry name" value="Znf_RING/FYVE/PHD"/>
</dbReference>
<keyword evidence="4 14" id="KW-0479">Metal-binding</keyword>
<evidence type="ECO:0000256" key="2">
    <source>
        <dbReference type="ARBA" id="ARBA00012483"/>
    </source>
</evidence>
<evidence type="ECO:0000313" key="19">
    <source>
        <dbReference type="Proteomes" id="UP000034805"/>
    </source>
</evidence>
<keyword evidence="10 14" id="KW-0234">DNA repair</keyword>
<proteinExistence type="inferred from homology"/>
<feature type="short sequence motif" description="UMI motif" evidence="14">
    <location>
        <begin position="159"/>
        <end position="167"/>
    </location>
</feature>
<feature type="compositionally biased region" description="Polar residues" evidence="16">
    <location>
        <begin position="475"/>
        <end position="488"/>
    </location>
</feature>
<dbReference type="EC" id="2.3.2.27" evidence="2"/>
<dbReference type="Gene3D" id="3.30.40.10">
    <property type="entry name" value="Zinc/RING finger domain, C3HC4 (zinc finger)"/>
    <property type="match status" value="1"/>
</dbReference>
<dbReference type="PANTHER" id="PTHR23328:SF1">
    <property type="entry name" value="E3 UBIQUITIN-PROTEIN LIGASE RNF168"/>
    <property type="match status" value="1"/>
</dbReference>
<dbReference type="SUPFAM" id="SSF57850">
    <property type="entry name" value="RING/U-box"/>
    <property type="match status" value="1"/>
</dbReference>
<evidence type="ECO:0000256" key="6">
    <source>
        <dbReference type="ARBA" id="ARBA00022771"/>
    </source>
</evidence>
<comment type="domain">
    <text evidence="14">The MIU motif (motif interacting with ubiquitin) mediates the interaction with both 'Lys-48'- and 'Lys-63'-linked ubiquitin chains. The UMI motif mediates interaction with ubiquitin with a preference for 'Lys-63'-linked ubiquitin. The specificity for different types of ubiquitin is mediated by juxtaposition of ubiquitin-binding motifs (MIU and UMI motifs) with LR motifs (LRMs).</text>
</comment>
<dbReference type="FunFam" id="3.30.40.10:FF:000466">
    <property type="entry name" value="E3 ubiquitin-protein ligase RNF168"/>
    <property type="match status" value="1"/>
</dbReference>
<dbReference type="GO" id="GO:0045739">
    <property type="term" value="P:positive regulation of DNA repair"/>
    <property type="evidence" value="ECO:0007669"/>
    <property type="project" value="UniProtKB-UniRule"/>
</dbReference>
<dbReference type="GO" id="GO:0016567">
    <property type="term" value="P:protein ubiquitination"/>
    <property type="evidence" value="ECO:0007669"/>
    <property type="project" value="UniProtKB-UniRule"/>
</dbReference>
<evidence type="ECO:0000256" key="15">
    <source>
        <dbReference type="SAM" id="Coils"/>
    </source>
</evidence>
<keyword evidence="6 14" id="KW-0863">Zinc-finger</keyword>
<dbReference type="GO" id="GO:0000151">
    <property type="term" value="C:ubiquitin ligase complex"/>
    <property type="evidence" value="ECO:0007669"/>
    <property type="project" value="UniProtKB-UniRule"/>
</dbReference>
<evidence type="ECO:0000256" key="10">
    <source>
        <dbReference type="ARBA" id="ARBA00023204"/>
    </source>
</evidence>
<evidence type="ECO:0000259" key="17">
    <source>
        <dbReference type="PROSITE" id="PS50089"/>
    </source>
</evidence>
<dbReference type="InterPro" id="IPR027370">
    <property type="entry name" value="Znf-RING_euk"/>
</dbReference>
<evidence type="ECO:0000256" key="14">
    <source>
        <dbReference type="HAMAP-Rule" id="MF_03066"/>
    </source>
</evidence>
<sequence length="488" mass="54311">MPPVAESEAKAKLALAQGGAGETGTLSWTDCLCPVCLEIFLEPVTLPCGHTFCKACFLETVDKASLTCPLCRKRVSSWARLHGRNKTLVNAELWRRVQEAFPMACQQRLNGHDADNAGGFNTKPTLSQPGELRREYEDQISRFAEEKRALEEAERVASEEYIQRLLAEEEERVAEERMRHEEKQLEDDERLARLLSHELNKSPVCSVQKSVRPNEKVKKGGAGDIGRFLLPLPHRSSCGSASSFTANKENLPSHQPKTSLQRWVDTEKSAEPEAALLVHGEEERLTPLTLLSQTEQDRGSTHPPGLHCSGTQACHSTQTAAQFSVQRVSSDTEFEGLSDTDSTRPCPTTTPLWRELAQLEEELCSRKQQEAEDRQLALRLQRQLDREEALRAVDRSKGSADQYELRGKSSTTPGNPNSPSPGHCAPSSSRKRSSSGLAEKDVKDKVRRRVSACSSSESQKRVHVSSRAERHKTCKQTTLTKMFSSLNS</sequence>
<dbReference type="Pfam" id="PF13445">
    <property type="entry name" value="zf-RING_UBOX"/>
    <property type="match status" value="1"/>
</dbReference>
<dbReference type="GO" id="GO:0010212">
    <property type="term" value="P:response to ionizing radiation"/>
    <property type="evidence" value="ECO:0007669"/>
    <property type="project" value="UniProtKB-UniRule"/>
</dbReference>
<dbReference type="UniPathway" id="UPA00143"/>
<dbReference type="GO" id="GO:0043130">
    <property type="term" value="F:ubiquitin binding"/>
    <property type="evidence" value="ECO:0007669"/>
    <property type="project" value="UniProtKB-UniRule"/>
</dbReference>
<dbReference type="GO" id="GO:0008270">
    <property type="term" value="F:zinc ion binding"/>
    <property type="evidence" value="ECO:0007669"/>
    <property type="project" value="UniProtKB-KW"/>
</dbReference>
<dbReference type="STRING" id="113540.ENSSFOP00015027085"/>
<dbReference type="GO" id="GO:0042393">
    <property type="term" value="F:histone binding"/>
    <property type="evidence" value="ECO:0007669"/>
    <property type="project" value="UniProtKB-UniRule"/>
</dbReference>
<evidence type="ECO:0000256" key="1">
    <source>
        <dbReference type="ARBA" id="ARBA00000900"/>
    </source>
</evidence>
<evidence type="ECO:0000313" key="18">
    <source>
        <dbReference type="EMBL" id="KPP68699.1"/>
    </source>
</evidence>
<accession>A0A0P7UG14</accession>
<feature type="compositionally biased region" description="Low complexity" evidence="16">
    <location>
        <begin position="409"/>
        <end position="422"/>
    </location>
</feature>
<evidence type="ECO:0000256" key="12">
    <source>
        <dbReference type="ARBA" id="ARBA00077266"/>
    </source>
</evidence>
<evidence type="ECO:0000256" key="13">
    <source>
        <dbReference type="ARBA" id="ARBA00079844"/>
    </source>
</evidence>
<gene>
    <name evidence="14" type="primary">RNF168</name>
    <name evidence="18" type="ORF">Z043_112604</name>
</gene>
<comment type="similarity">
    <text evidence="14">Belongs to the RNF168 family.</text>
</comment>
<comment type="caution">
    <text evidence="14">Lacks conserved residue(s) required for the propagation of feature annotation.</text>
</comment>
<keyword evidence="3 14" id="KW-0808">Transferase</keyword>
<feature type="region of interest" description="Disordered" evidence="16">
    <location>
        <begin position="391"/>
        <end position="488"/>
    </location>
</feature>
<dbReference type="GO" id="GO:0031491">
    <property type="term" value="F:nucleosome binding"/>
    <property type="evidence" value="ECO:0007669"/>
    <property type="project" value="TreeGrafter"/>
</dbReference>
<organism evidence="18 19">
    <name type="scientific">Scleropages formosus</name>
    <name type="common">Asian bonytongue</name>
    <name type="synonym">Osteoglossum formosum</name>
    <dbReference type="NCBI Taxonomy" id="113540"/>
    <lineage>
        <taxon>Eukaryota</taxon>
        <taxon>Metazoa</taxon>
        <taxon>Chordata</taxon>
        <taxon>Craniata</taxon>
        <taxon>Vertebrata</taxon>
        <taxon>Euteleostomi</taxon>
        <taxon>Actinopterygii</taxon>
        <taxon>Neopterygii</taxon>
        <taxon>Teleostei</taxon>
        <taxon>Osteoglossocephala</taxon>
        <taxon>Osteoglossomorpha</taxon>
        <taxon>Osteoglossiformes</taxon>
        <taxon>Osteoglossidae</taxon>
        <taxon>Scleropages</taxon>
    </lineage>
</organism>
<evidence type="ECO:0000256" key="7">
    <source>
        <dbReference type="ARBA" id="ARBA00022786"/>
    </source>
</evidence>
<protein>
    <recommendedName>
        <fullName evidence="2">RING-type E3 ubiquitin transferase</fullName>
        <ecNumber evidence="2">2.3.2.27</ecNumber>
    </recommendedName>
    <alternativeName>
        <fullName evidence="12 13">RING-type E3 ubiquitin transferase RNF168</fullName>
    </alternativeName>
</protein>
<feature type="region of interest" description="Disordered" evidence="16">
    <location>
        <begin position="239"/>
        <end position="261"/>
    </location>
</feature>
<evidence type="ECO:0000256" key="9">
    <source>
        <dbReference type="ARBA" id="ARBA00022853"/>
    </source>
</evidence>
<reference evidence="18 19" key="1">
    <citation type="submission" date="2015-08" db="EMBL/GenBank/DDBJ databases">
        <title>The genome of the Asian arowana (Scleropages formosus).</title>
        <authorList>
            <person name="Tan M.H."/>
            <person name="Gan H.M."/>
            <person name="Croft L.J."/>
            <person name="Austin C.M."/>
        </authorList>
    </citation>
    <scope>NUCLEOTIDE SEQUENCE [LARGE SCALE GENOMIC DNA]</scope>
    <source>
        <strain evidence="18">Aro1</strain>
    </source>
</reference>
<feature type="short sequence motif" description="LR motif 2" evidence="14">
    <location>
        <begin position="395"/>
        <end position="406"/>
    </location>
</feature>
<dbReference type="InterPro" id="IPR001841">
    <property type="entry name" value="Znf_RING"/>
</dbReference>
<dbReference type="SMART" id="SM00184">
    <property type="entry name" value="RING"/>
    <property type="match status" value="1"/>
</dbReference>
<dbReference type="GO" id="GO:0061630">
    <property type="term" value="F:ubiquitin protein ligase activity"/>
    <property type="evidence" value="ECO:0007669"/>
    <property type="project" value="UniProtKB-EC"/>
</dbReference>
<evidence type="ECO:0000256" key="3">
    <source>
        <dbReference type="ARBA" id="ARBA00022679"/>
    </source>
</evidence>
<feature type="domain" description="RING-type" evidence="17">
    <location>
        <begin position="33"/>
        <end position="72"/>
    </location>
</feature>
<dbReference type="PANTHER" id="PTHR23328">
    <property type="entry name" value="RING-TYPE DOMAIN-CONTAINING PROTEIN"/>
    <property type="match status" value="1"/>
</dbReference>
<evidence type="ECO:0000256" key="5">
    <source>
        <dbReference type="ARBA" id="ARBA00022763"/>
    </source>
</evidence>
<evidence type="ECO:0000256" key="16">
    <source>
        <dbReference type="SAM" id="MobiDB-lite"/>
    </source>
</evidence>
<dbReference type="Proteomes" id="UP000034805">
    <property type="component" value="Unassembled WGS sequence"/>
</dbReference>
<keyword evidence="7 14" id="KW-0833">Ubl conjugation pathway</keyword>
<dbReference type="GO" id="GO:0005634">
    <property type="term" value="C:nucleus"/>
    <property type="evidence" value="ECO:0007669"/>
    <property type="project" value="UniProtKB-SubCell"/>
</dbReference>
<dbReference type="EMBL" id="JARO02004333">
    <property type="protein sequence ID" value="KPP68699.1"/>
    <property type="molecule type" value="Genomic_DNA"/>
</dbReference>
<keyword evidence="15" id="KW-0175">Coiled coil</keyword>
<keyword evidence="11 14" id="KW-0539">Nucleus</keyword>
<feature type="compositionally biased region" description="Polar residues" evidence="16">
    <location>
        <begin position="339"/>
        <end position="349"/>
    </location>
</feature>
<feature type="compositionally biased region" description="Basic residues" evidence="16">
    <location>
        <begin position="461"/>
        <end position="474"/>
    </location>
</feature>
<dbReference type="InterPro" id="IPR034725">
    <property type="entry name" value="RNF168"/>
</dbReference>
<dbReference type="CDD" id="cd16550">
    <property type="entry name" value="RING-HC_RNF168"/>
    <property type="match status" value="1"/>
</dbReference>
<comment type="caution">
    <text evidence="18">The sequence shown here is derived from an EMBL/GenBank/DDBJ whole genome shotgun (WGS) entry which is preliminary data.</text>
</comment>
<dbReference type="OrthoDB" id="426657at2759"/>
<dbReference type="PROSITE" id="PS50089">
    <property type="entry name" value="ZF_RING_2"/>
    <property type="match status" value="1"/>
</dbReference>
<dbReference type="CDD" id="cd21952">
    <property type="entry name" value="MIU2_RNF168"/>
    <property type="match status" value="1"/>
</dbReference>
<evidence type="ECO:0000256" key="11">
    <source>
        <dbReference type="ARBA" id="ARBA00023242"/>
    </source>
</evidence>
<name>A0A0P7UG14_SCLFO</name>
<evidence type="ECO:0000256" key="8">
    <source>
        <dbReference type="ARBA" id="ARBA00022833"/>
    </source>
</evidence>
<keyword evidence="5 14" id="KW-0227">DNA damage</keyword>
<keyword evidence="9 14" id="KW-0156">Chromatin regulator</keyword>
<evidence type="ECO:0000256" key="4">
    <source>
        <dbReference type="ARBA" id="ARBA00022723"/>
    </source>
</evidence>
<comment type="catalytic activity">
    <reaction evidence="1 14">
        <text>S-ubiquitinyl-[E2 ubiquitin-conjugating enzyme]-L-cysteine + [acceptor protein]-L-lysine = [E2 ubiquitin-conjugating enzyme]-L-cysteine + N(6)-ubiquitinyl-[acceptor protein]-L-lysine.</text>
        <dbReference type="EC" id="2.3.2.27"/>
    </reaction>
</comment>
<feature type="compositionally biased region" description="Basic and acidic residues" evidence="16">
    <location>
        <begin position="391"/>
        <end position="407"/>
    </location>
</feature>
<keyword evidence="8 14" id="KW-0862">Zinc</keyword>
<feature type="coiled-coil region" evidence="15">
    <location>
        <begin position="133"/>
        <end position="191"/>
    </location>
</feature>
<feature type="short sequence motif" description="MIU motif 1" evidence="14">
    <location>
        <begin position="181"/>
        <end position="204"/>
    </location>
</feature>